<evidence type="ECO:0000256" key="1">
    <source>
        <dbReference type="ARBA" id="ARBA00022723"/>
    </source>
</evidence>
<evidence type="ECO:0000256" key="2">
    <source>
        <dbReference type="ARBA" id="ARBA00022837"/>
    </source>
</evidence>
<protein>
    <submittedName>
        <fullName evidence="4">PilC/PilY family type IV pilus protein</fullName>
    </submittedName>
</protein>
<dbReference type="PROSITE" id="PS00018">
    <property type="entry name" value="EF_HAND_1"/>
    <property type="match status" value="1"/>
</dbReference>
<dbReference type="InterPro" id="IPR002035">
    <property type="entry name" value="VWF_A"/>
</dbReference>
<dbReference type="InterPro" id="IPR008707">
    <property type="entry name" value="B-propeller_PilY1"/>
</dbReference>
<comment type="caution">
    <text evidence="4">The sequence shown here is derived from an EMBL/GenBank/DDBJ whole genome shotgun (WGS) entry which is preliminary data.</text>
</comment>
<dbReference type="PROSITE" id="PS50234">
    <property type="entry name" value="VWFA"/>
    <property type="match status" value="1"/>
</dbReference>
<dbReference type="InterPro" id="IPR013320">
    <property type="entry name" value="ConA-like_dom_sf"/>
</dbReference>
<dbReference type="Gene3D" id="2.60.120.200">
    <property type="match status" value="1"/>
</dbReference>
<dbReference type="Pfam" id="PF05567">
    <property type="entry name" value="T4P_PilY1"/>
    <property type="match status" value="1"/>
</dbReference>
<keyword evidence="5" id="KW-1185">Reference proteome</keyword>
<dbReference type="EMBL" id="JBHPBY010000274">
    <property type="protein sequence ID" value="MFC1852161.1"/>
    <property type="molecule type" value="Genomic_DNA"/>
</dbReference>
<feature type="domain" description="VWFA" evidence="3">
    <location>
        <begin position="914"/>
        <end position="1021"/>
    </location>
</feature>
<dbReference type="InterPro" id="IPR018247">
    <property type="entry name" value="EF_Hand_1_Ca_BS"/>
</dbReference>
<keyword evidence="1" id="KW-0479">Metal-binding</keyword>
<evidence type="ECO:0000313" key="4">
    <source>
        <dbReference type="EMBL" id="MFC1852161.1"/>
    </source>
</evidence>
<proteinExistence type="predicted"/>
<accession>A0ABV6Z127</accession>
<evidence type="ECO:0000259" key="3">
    <source>
        <dbReference type="PROSITE" id="PS50234"/>
    </source>
</evidence>
<evidence type="ECO:0000313" key="5">
    <source>
        <dbReference type="Proteomes" id="UP001594351"/>
    </source>
</evidence>
<dbReference type="Proteomes" id="UP001594351">
    <property type="component" value="Unassembled WGS sequence"/>
</dbReference>
<dbReference type="SUPFAM" id="SSF49899">
    <property type="entry name" value="Concanavalin A-like lectins/glucanases"/>
    <property type="match status" value="1"/>
</dbReference>
<reference evidence="4 5" key="1">
    <citation type="submission" date="2024-09" db="EMBL/GenBank/DDBJ databases">
        <title>Laminarin stimulates single cell rates of sulfate reduction while oxygen inhibits transcriptomic activity in coastal marine sediment.</title>
        <authorList>
            <person name="Lindsay M."/>
            <person name="Orcutt B."/>
            <person name="Emerson D."/>
            <person name="Stepanauskas R."/>
            <person name="D'Angelo T."/>
        </authorList>
    </citation>
    <scope>NUCLEOTIDE SEQUENCE [LARGE SCALE GENOMIC DNA]</scope>
    <source>
        <strain evidence="4">SAG AM-311-K15</strain>
    </source>
</reference>
<organism evidence="4 5">
    <name type="scientific">candidate division CSSED10-310 bacterium</name>
    <dbReference type="NCBI Taxonomy" id="2855610"/>
    <lineage>
        <taxon>Bacteria</taxon>
        <taxon>Bacteria division CSSED10-310</taxon>
    </lineage>
</organism>
<gene>
    <name evidence="4" type="ORF">ACFL27_18355</name>
</gene>
<sequence>MVNLIKERSAPAFAGYGAKTAVFFLCVLLFQPAAVLAQTTICFDGFEFGLGAQWDEDGGVATSSAQSNTDANSMKIPKNKGATYMCSTVGWQDIIVRYYRLGDSLDGDDYLDVNWSIDGATWHNIETPLGIYVGWVSVSIPLSAVAGDDPADNANFQIRFDNYCDSCNVFIDDLEILGSPPPTATSTPTATATATPTSIYTLTPTPTPTITPTPTPFTGPPSGGDCVDTSDNFNSCVSSRWTWSKIGGSFDLDLDDIYESGPQGSHTWDPSGAIRLYHGKQSNYGGFYGRIFDTQDTFYFVHQGVSARKFDVTVKITDVNSDGTGYYPKGGLMIRAGRDWSDAHVMLNRTDQPGGAAAVPPASEVIQWGSRPSYGAATAAVYANIDPNILPLWLKITRNGDVFEGWYAADGANWTSIGTYTLAFSDAVLVGMAWAGDEVMNEDASIDPTYYIDFDNFQLCQDIYVPPVSVPPADCDTGLISLSSDPSLAQVNCLGVGYDQNPFFDMADDRNDADDELNPDHHYFVTFLPQSLKELIWIRTRHQDRFNTSPAAHIQFSCPTDDITVYVAYNHDSAYQDDFKPNDGPNWLTGAGSGWSWSYDRIGVRYKVATRADPPKNRPTYWDVWERVYAAGDPVTLGANRDLGDACDLYAPGMYFVLIRINRLSPVITYPNSISNTPPFFVNPPSPKVMILYDNSGSMYHELEGGDEFNRVRGMVGRDVLVDIVDNVRGVDLGLATYLGHKTGQFMNPYPGVYTGCEPLPLPADAGSMPMMPENMDDFLNAGVIAPPLNCTLTDPCDTLVPHCDVSGLTCDTPTSAQILQHIDALSDVQRWKLKYGSNLYEPYSNQWLKSFHTLPTSSCFYHNMQGVEGINRNVLAGYGGWTPIAGSMQGVRDYFIIHHLPNEDPAGMECTGRYVILVTDGLETCQTGDEADNPNYNDTTNRTDMRQAALDLKVIPYGGNDYKVKTFVVALGNFDDTDMDKFNEIAIAGETDADLFGNEAFMSRNSSELLVNLHTALNEVIEGTFAGSAVAVEMDSVSGRRYLYRATFFPKNWHGEIDAFPLDADGLLDPLYYPDNPEWSVNEDYMADHALERAVYTSGALDSSLVDFAADTEVNAYLTPDEIDYIMGDPRNEVRWGGTFRNRHDGPLGDIIHSSPLLVSAPPFSYNFDDYKLWAESSALLNRTPMLYFGCNDGFYHGVDASSTDGGVAWSYCPRTVIPKLVNLVDPTYVHDYYVDGPSSAHDIYFTATSEWKTIAIVPLRAGGQAYHMIDVTDPADPKLHWVIENNMTVATDSGTMVLQNMIGYSTDRVKVVRVADVNVDTYEQTDAKWVLLISSGLENGVNAGDTEPHGYIMAFDLVNRQLIDYWDLGEGHECVSFSITDINADEVAEHIYAGDMVGCVWRIDIEGAVSNWDGFRFTQGQDPEPLFYATDSGGVPQPISSPIEAARVCHDDVQQTALFFGTGKFLHGDDRGTVESSKMQSMYTVVDNDSDHEMTRADLGEIDVFINGDGDLELDGYYTYMDSMDAAVMGHYIDYDNFTGERLFLKPTIAEGVCYYISVIPTDDRCSSGGWSVLYGLPFYASCIQAQDKVDLSDQVMVSERTNIVVGTKFVFPGNLYLSDAVGNIKIEELRKKGATVQPRSWKEVIE</sequence>
<keyword evidence="2" id="KW-0106">Calcium</keyword>
<name>A0ABV6Z127_UNCC1</name>